<evidence type="ECO:0000313" key="4">
    <source>
        <dbReference type="Proteomes" id="UP001321749"/>
    </source>
</evidence>
<feature type="transmembrane region" description="Helical" evidence="2">
    <location>
        <begin position="249"/>
        <end position="269"/>
    </location>
</feature>
<dbReference type="EMBL" id="MU864982">
    <property type="protein sequence ID" value="KAK4461870.1"/>
    <property type="molecule type" value="Genomic_DNA"/>
</dbReference>
<dbReference type="Pfam" id="PF06912">
    <property type="entry name" value="DUF1275"/>
    <property type="match status" value="1"/>
</dbReference>
<evidence type="ECO:0000256" key="2">
    <source>
        <dbReference type="SAM" id="Phobius"/>
    </source>
</evidence>
<dbReference type="AlphaFoldDB" id="A0AAV9HPA2"/>
<feature type="transmembrane region" description="Helical" evidence="2">
    <location>
        <begin position="226"/>
        <end position="243"/>
    </location>
</feature>
<feature type="compositionally biased region" description="Polar residues" evidence="1">
    <location>
        <begin position="1"/>
        <end position="17"/>
    </location>
</feature>
<dbReference type="InterPro" id="IPR010699">
    <property type="entry name" value="DUF1275"/>
</dbReference>
<protein>
    <recommendedName>
        <fullName evidence="5">DUF1275 domain protein</fullName>
    </recommendedName>
</protein>
<proteinExistence type="predicted"/>
<gene>
    <name evidence="3" type="ORF">QBC42DRAFT_226381</name>
</gene>
<feature type="transmembrane region" description="Helical" evidence="2">
    <location>
        <begin position="166"/>
        <end position="186"/>
    </location>
</feature>
<dbReference type="PANTHER" id="PTHR37488">
    <property type="entry name" value="DUF1275 DOMAIN-CONTAINING PROTEIN"/>
    <property type="match status" value="1"/>
</dbReference>
<reference evidence="3" key="1">
    <citation type="journal article" date="2023" name="Mol. Phylogenet. Evol.">
        <title>Genome-scale phylogeny and comparative genomics of the fungal order Sordariales.</title>
        <authorList>
            <person name="Hensen N."/>
            <person name="Bonometti L."/>
            <person name="Westerberg I."/>
            <person name="Brannstrom I.O."/>
            <person name="Guillou S."/>
            <person name="Cros-Aarteil S."/>
            <person name="Calhoun S."/>
            <person name="Haridas S."/>
            <person name="Kuo A."/>
            <person name="Mondo S."/>
            <person name="Pangilinan J."/>
            <person name="Riley R."/>
            <person name="LaButti K."/>
            <person name="Andreopoulos B."/>
            <person name="Lipzen A."/>
            <person name="Chen C."/>
            <person name="Yan M."/>
            <person name="Daum C."/>
            <person name="Ng V."/>
            <person name="Clum A."/>
            <person name="Steindorff A."/>
            <person name="Ohm R.A."/>
            <person name="Martin F."/>
            <person name="Silar P."/>
            <person name="Natvig D.O."/>
            <person name="Lalanne C."/>
            <person name="Gautier V."/>
            <person name="Ament-Velasquez S.L."/>
            <person name="Kruys A."/>
            <person name="Hutchinson M.I."/>
            <person name="Powell A.J."/>
            <person name="Barry K."/>
            <person name="Miller A.N."/>
            <person name="Grigoriev I.V."/>
            <person name="Debuchy R."/>
            <person name="Gladieux P."/>
            <person name="Hiltunen Thoren M."/>
            <person name="Johannesson H."/>
        </authorList>
    </citation>
    <scope>NUCLEOTIDE SEQUENCE</scope>
    <source>
        <strain evidence="3">PSN324</strain>
    </source>
</reference>
<keyword evidence="2" id="KW-0812">Transmembrane</keyword>
<evidence type="ECO:0000256" key="1">
    <source>
        <dbReference type="SAM" id="MobiDB-lite"/>
    </source>
</evidence>
<keyword evidence="2" id="KW-0472">Membrane</keyword>
<keyword evidence="2" id="KW-1133">Transmembrane helix</keyword>
<reference evidence="3" key="2">
    <citation type="submission" date="2023-06" db="EMBL/GenBank/DDBJ databases">
        <authorList>
            <consortium name="Lawrence Berkeley National Laboratory"/>
            <person name="Mondo S.J."/>
            <person name="Hensen N."/>
            <person name="Bonometti L."/>
            <person name="Westerberg I."/>
            <person name="Brannstrom I.O."/>
            <person name="Guillou S."/>
            <person name="Cros-Aarteil S."/>
            <person name="Calhoun S."/>
            <person name="Haridas S."/>
            <person name="Kuo A."/>
            <person name="Pangilinan J."/>
            <person name="Riley R."/>
            <person name="Labutti K."/>
            <person name="Andreopoulos B."/>
            <person name="Lipzen A."/>
            <person name="Chen C."/>
            <person name="Yanf M."/>
            <person name="Daum C."/>
            <person name="Ng V."/>
            <person name="Clum A."/>
            <person name="Steindorff A."/>
            <person name="Ohm R."/>
            <person name="Martin F."/>
            <person name="Silar P."/>
            <person name="Natvig D."/>
            <person name="Lalanne C."/>
            <person name="Gautier V."/>
            <person name="Ament-Velasquez S.L."/>
            <person name="Kruys A."/>
            <person name="Hutchinson M.I."/>
            <person name="Powell A.J."/>
            <person name="Barry K."/>
            <person name="Miller A.N."/>
            <person name="Grigoriev I.V."/>
            <person name="Debuchy R."/>
            <person name="Gladieux P."/>
            <person name="Thoren M.H."/>
            <person name="Johannesson H."/>
        </authorList>
    </citation>
    <scope>NUCLEOTIDE SEQUENCE</scope>
    <source>
        <strain evidence="3">PSN324</strain>
    </source>
</reference>
<feature type="transmembrane region" description="Helical" evidence="2">
    <location>
        <begin position="110"/>
        <end position="131"/>
    </location>
</feature>
<keyword evidence="4" id="KW-1185">Reference proteome</keyword>
<accession>A0AAV9HPA2</accession>
<organism evidence="3 4">
    <name type="scientific">Cladorrhinum samala</name>
    <dbReference type="NCBI Taxonomy" id="585594"/>
    <lineage>
        <taxon>Eukaryota</taxon>
        <taxon>Fungi</taxon>
        <taxon>Dikarya</taxon>
        <taxon>Ascomycota</taxon>
        <taxon>Pezizomycotina</taxon>
        <taxon>Sordariomycetes</taxon>
        <taxon>Sordariomycetidae</taxon>
        <taxon>Sordariales</taxon>
        <taxon>Podosporaceae</taxon>
        <taxon>Cladorrhinum</taxon>
    </lineage>
</organism>
<feature type="transmembrane region" description="Helical" evidence="2">
    <location>
        <begin position="138"/>
        <end position="160"/>
    </location>
</feature>
<name>A0AAV9HPA2_9PEZI</name>
<comment type="caution">
    <text evidence="3">The sequence shown here is derived from an EMBL/GenBank/DDBJ whole genome shotgun (WGS) entry which is preliminary data.</text>
</comment>
<sequence length="285" mass="30458">MGNQDPQSSATSISGDESPQDLARDAKPPSQTPARSSCSKSWAYLNQPIRPSLFVEMQLLLLTFSVGLQDAISFYDFNCFASNQTGNTVLLVISAVLPEMNGHLFDTPNTGVALGFFLGAAYLTGQIANILSCGRNRLFLVICNLLQTLLVFGAAIMQYTNGVNRANSHTLLAIGMLAAAAGSQVVQSRSFKMTEISTAMATAAWVDLLVDKNLFKRENRARNRRAGFLVTLALGTLVGGFVFKKVGSPAALVISGAGKGLVTLLWLFAEGEREEKGDEEKGQGA</sequence>
<dbReference type="PANTHER" id="PTHR37488:SF2">
    <property type="entry name" value="DUF1275 DOMAIN-CONTAINING PROTEIN"/>
    <property type="match status" value="1"/>
</dbReference>
<evidence type="ECO:0008006" key="5">
    <source>
        <dbReference type="Google" id="ProtNLM"/>
    </source>
</evidence>
<feature type="region of interest" description="Disordered" evidence="1">
    <location>
        <begin position="1"/>
        <end position="37"/>
    </location>
</feature>
<evidence type="ECO:0000313" key="3">
    <source>
        <dbReference type="EMBL" id="KAK4461870.1"/>
    </source>
</evidence>
<dbReference type="Proteomes" id="UP001321749">
    <property type="component" value="Unassembled WGS sequence"/>
</dbReference>